<feature type="non-terminal residue" evidence="1">
    <location>
        <position position="1"/>
    </location>
</feature>
<keyword evidence="2" id="KW-1185">Reference proteome</keyword>
<sequence>RVLLSMGLERFQFDQAFINRTFEKSDLQLIKNSSREVIGIHSSKRILQRILAAKMVKEAEKFALDLQFVKLFKLLT</sequence>
<reference evidence="1" key="1">
    <citation type="submission" date="2023-10" db="EMBL/GenBank/DDBJ databases">
        <title>Genome assembly of Pristionchus species.</title>
        <authorList>
            <person name="Yoshida K."/>
            <person name="Sommer R.J."/>
        </authorList>
    </citation>
    <scope>NUCLEOTIDE SEQUENCE</scope>
    <source>
        <strain evidence="1">RS5133</strain>
    </source>
</reference>
<organism evidence="1 2">
    <name type="scientific">Pristionchus fissidentatus</name>
    <dbReference type="NCBI Taxonomy" id="1538716"/>
    <lineage>
        <taxon>Eukaryota</taxon>
        <taxon>Metazoa</taxon>
        <taxon>Ecdysozoa</taxon>
        <taxon>Nematoda</taxon>
        <taxon>Chromadorea</taxon>
        <taxon>Rhabditida</taxon>
        <taxon>Rhabditina</taxon>
        <taxon>Diplogasteromorpha</taxon>
        <taxon>Diplogasteroidea</taxon>
        <taxon>Neodiplogasteridae</taxon>
        <taxon>Pristionchus</taxon>
    </lineage>
</organism>
<name>A0AAV5VVR0_9BILA</name>
<accession>A0AAV5VVR0</accession>
<proteinExistence type="predicted"/>
<evidence type="ECO:0000313" key="2">
    <source>
        <dbReference type="Proteomes" id="UP001432322"/>
    </source>
</evidence>
<evidence type="ECO:0000313" key="1">
    <source>
        <dbReference type="EMBL" id="GMT23707.1"/>
    </source>
</evidence>
<dbReference type="EMBL" id="BTSY01000004">
    <property type="protein sequence ID" value="GMT23707.1"/>
    <property type="molecule type" value="Genomic_DNA"/>
</dbReference>
<protein>
    <submittedName>
        <fullName evidence="1">Uncharacterized protein</fullName>
    </submittedName>
</protein>
<comment type="caution">
    <text evidence="1">The sequence shown here is derived from an EMBL/GenBank/DDBJ whole genome shotgun (WGS) entry which is preliminary data.</text>
</comment>
<dbReference type="Proteomes" id="UP001432322">
    <property type="component" value="Unassembled WGS sequence"/>
</dbReference>
<gene>
    <name evidence="1" type="ORF">PFISCL1PPCAC_15004</name>
</gene>
<dbReference type="AlphaFoldDB" id="A0AAV5VVR0"/>